<comment type="caution">
    <text evidence="3">The sequence shown here is derived from an EMBL/GenBank/DDBJ whole genome shotgun (WGS) entry which is preliminary data.</text>
</comment>
<dbReference type="PRINTS" id="PR00598">
    <property type="entry name" value="HTHMARR"/>
</dbReference>
<dbReference type="InterPro" id="IPR036388">
    <property type="entry name" value="WH-like_DNA-bd_sf"/>
</dbReference>
<feature type="domain" description="HTH marR-type" evidence="2">
    <location>
        <begin position="1"/>
        <end position="142"/>
    </location>
</feature>
<dbReference type="SMART" id="SM00347">
    <property type="entry name" value="HTH_MARR"/>
    <property type="match status" value="1"/>
</dbReference>
<evidence type="ECO:0000259" key="2">
    <source>
        <dbReference type="PROSITE" id="PS50995"/>
    </source>
</evidence>
<dbReference type="InterPro" id="IPR000835">
    <property type="entry name" value="HTH_MarR-typ"/>
</dbReference>
<dbReference type="GO" id="GO:0006950">
    <property type="term" value="P:response to stress"/>
    <property type="evidence" value="ECO:0007669"/>
    <property type="project" value="TreeGrafter"/>
</dbReference>
<name>A0A255GBZ3_9ACTN</name>
<dbReference type="Gene3D" id="1.10.10.10">
    <property type="entry name" value="Winged helix-like DNA-binding domain superfamily/Winged helix DNA-binding domain"/>
    <property type="match status" value="1"/>
</dbReference>
<gene>
    <name evidence="3" type="ORF">CGZ94_10480</name>
</gene>
<dbReference type="RefSeq" id="WP_094359825.1">
    <property type="nucleotide sequence ID" value="NZ_NMVK01000026.1"/>
</dbReference>
<dbReference type="EMBL" id="NMVO01000013">
    <property type="protein sequence ID" value="OYO13399.1"/>
    <property type="molecule type" value="Genomic_DNA"/>
</dbReference>
<proteinExistence type="predicted"/>
<dbReference type="GO" id="GO:0003700">
    <property type="term" value="F:DNA-binding transcription factor activity"/>
    <property type="evidence" value="ECO:0007669"/>
    <property type="project" value="InterPro"/>
</dbReference>
<organism evidence="3 4">
    <name type="scientific">Enemella evansiae</name>
    <dbReference type="NCBI Taxonomy" id="2016499"/>
    <lineage>
        <taxon>Bacteria</taxon>
        <taxon>Bacillati</taxon>
        <taxon>Actinomycetota</taxon>
        <taxon>Actinomycetes</taxon>
        <taxon>Propionibacteriales</taxon>
        <taxon>Propionibacteriaceae</taxon>
        <taxon>Enemella</taxon>
    </lineage>
</organism>
<dbReference type="SUPFAM" id="SSF46785">
    <property type="entry name" value="Winged helix' DNA-binding domain"/>
    <property type="match status" value="1"/>
</dbReference>
<evidence type="ECO:0000256" key="1">
    <source>
        <dbReference type="SAM" id="MobiDB-lite"/>
    </source>
</evidence>
<dbReference type="InterPro" id="IPR039422">
    <property type="entry name" value="MarR/SlyA-like"/>
</dbReference>
<feature type="region of interest" description="Disordered" evidence="1">
    <location>
        <begin position="75"/>
        <end position="94"/>
    </location>
</feature>
<evidence type="ECO:0000313" key="4">
    <source>
        <dbReference type="Proteomes" id="UP000215896"/>
    </source>
</evidence>
<protein>
    <submittedName>
        <fullName evidence="3">MarR family transcriptional regulator</fullName>
    </submittedName>
</protein>
<keyword evidence="4" id="KW-1185">Reference proteome</keyword>
<accession>A0A255GBZ3</accession>
<evidence type="ECO:0000313" key="3">
    <source>
        <dbReference type="EMBL" id="OYO13399.1"/>
    </source>
</evidence>
<dbReference type="PANTHER" id="PTHR33164">
    <property type="entry name" value="TRANSCRIPTIONAL REGULATOR, MARR FAMILY"/>
    <property type="match status" value="1"/>
</dbReference>
<dbReference type="AlphaFoldDB" id="A0A255GBZ3"/>
<dbReference type="PANTHER" id="PTHR33164:SF95">
    <property type="entry name" value="TRANSCRIPTIONAL REGULATOR"/>
    <property type="match status" value="1"/>
</dbReference>
<dbReference type="PROSITE" id="PS50995">
    <property type="entry name" value="HTH_MARR_2"/>
    <property type="match status" value="1"/>
</dbReference>
<dbReference type="InterPro" id="IPR036390">
    <property type="entry name" value="WH_DNA-bd_sf"/>
</dbReference>
<dbReference type="Pfam" id="PF12802">
    <property type="entry name" value="MarR_2"/>
    <property type="match status" value="1"/>
</dbReference>
<sequence>MTDRPPERLLQTPSWLITQIAVDAGRRSREVFDAVGAGRYHYAILSAVEEFGPCSQAELGRRLNMDRKDVAQRVGELEEQQHLQRRPDPADPRRKLVRLSAPGEKRLAEIQAALTQAQDELVAPLNAAERATFLAALQKVLGR</sequence>
<reference evidence="3 4" key="1">
    <citation type="submission" date="2017-07" db="EMBL/GenBank/DDBJ databases">
        <title>Draft whole genome sequences of clinical Proprionibacteriaceae strains.</title>
        <authorList>
            <person name="Bernier A.-M."/>
            <person name="Bernard K."/>
            <person name="Domingo M.-C."/>
        </authorList>
    </citation>
    <scope>NUCLEOTIDE SEQUENCE [LARGE SCALE GENOMIC DNA]</scope>
    <source>
        <strain evidence="3 4">NML 030167</strain>
    </source>
</reference>
<dbReference type="Proteomes" id="UP000215896">
    <property type="component" value="Unassembled WGS sequence"/>
</dbReference>
<dbReference type="OrthoDB" id="4826718at2"/>